<dbReference type="EMBL" id="JAAGRQ010000086">
    <property type="protein sequence ID" value="NDY58237.1"/>
    <property type="molecule type" value="Genomic_DNA"/>
</dbReference>
<dbReference type="Proteomes" id="UP000469724">
    <property type="component" value="Unassembled WGS sequence"/>
</dbReference>
<dbReference type="InterPro" id="IPR007161">
    <property type="entry name" value="DUF364"/>
</dbReference>
<evidence type="ECO:0000313" key="2">
    <source>
        <dbReference type="EMBL" id="NDY58237.1"/>
    </source>
</evidence>
<dbReference type="AlphaFoldDB" id="A0A7K3NQ46"/>
<protein>
    <recommendedName>
        <fullName evidence="1">Putative heavy-metal chelation domain-containing protein</fullName>
    </recommendedName>
</protein>
<organism evidence="2 3">
    <name type="scientific">Desulfolutivibrio sulfodismutans</name>
    <dbReference type="NCBI Taxonomy" id="63561"/>
    <lineage>
        <taxon>Bacteria</taxon>
        <taxon>Pseudomonadati</taxon>
        <taxon>Thermodesulfobacteriota</taxon>
        <taxon>Desulfovibrionia</taxon>
        <taxon>Desulfovibrionales</taxon>
        <taxon>Desulfovibrionaceae</taxon>
        <taxon>Desulfolutivibrio</taxon>
    </lineage>
</organism>
<accession>A0A7K3NQ46</accession>
<gene>
    <name evidence="2" type="ORF">G3N56_16005</name>
</gene>
<evidence type="ECO:0000313" key="3">
    <source>
        <dbReference type="Proteomes" id="UP000469724"/>
    </source>
</evidence>
<dbReference type="Pfam" id="PF04016">
    <property type="entry name" value="DUF364"/>
    <property type="match status" value="1"/>
</dbReference>
<proteinExistence type="predicted"/>
<dbReference type="SUPFAM" id="SSF159713">
    <property type="entry name" value="Dhaf3308-like"/>
    <property type="match status" value="1"/>
</dbReference>
<dbReference type="RefSeq" id="WP_163303312.1">
    <property type="nucleotide sequence ID" value="NZ_JAAGRQ010000086.1"/>
</dbReference>
<reference evidence="2 3" key="1">
    <citation type="submission" date="2020-02" db="EMBL/GenBank/DDBJ databases">
        <title>Comparative genomics of sulfur disproportionating microorganisms.</title>
        <authorList>
            <person name="Ward L.M."/>
            <person name="Bertran E."/>
            <person name="Johnston D.T."/>
        </authorList>
    </citation>
    <scope>NUCLEOTIDE SEQUENCE [LARGE SCALE GENOMIC DNA]</scope>
    <source>
        <strain evidence="2 3">DSM 3696</strain>
    </source>
</reference>
<evidence type="ECO:0000259" key="1">
    <source>
        <dbReference type="Pfam" id="PF04016"/>
    </source>
</evidence>
<comment type="caution">
    <text evidence="2">The sequence shown here is derived from an EMBL/GenBank/DDBJ whole genome shotgun (WGS) entry which is preliminary data.</text>
</comment>
<name>A0A7K3NQ46_9BACT</name>
<sequence length="244" mass="26429">MDRQPCALDVLQNKAARIWEKAGLLQTPITITARTLSTQEAIGDPEGDDFPLQKGKERLMEAVFLGSRGQAFTDQFGDFSGSLADVADMPLGNNFRRAVLVCAVNATARHLGLCDRTIHCRDKEPGQCAGLFSEYISARYGAPRIAQVGFQPKIIEALAKRFEMRVLDLDPDNIGTTRHGAPVEGPAKQLEVLDWADLWVVTGSTLANDTLGDFLGTKPVVFYGTTIAGTAALLGLERFCAMAT</sequence>
<dbReference type="Gene3D" id="3.40.50.11590">
    <property type="match status" value="1"/>
</dbReference>
<feature type="domain" description="Putative heavy-metal chelation" evidence="1">
    <location>
        <begin position="144"/>
        <end position="216"/>
    </location>
</feature>
<keyword evidence="3" id="KW-1185">Reference proteome</keyword>